<dbReference type="EMBL" id="PVNO01000031">
    <property type="protein sequence ID" value="PRO67348.1"/>
    <property type="molecule type" value="Genomic_DNA"/>
</dbReference>
<gene>
    <name evidence="2" type="ORF">C6Y39_16755</name>
</gene>
<feature type="chain" id="PRO_5046916102" evidence="1">
    <location>
        <begin position="21"/>
        <end position="378"/>
    </location>
</feature>
<keyword evidence="1" id="KW-0732">Signal</keyword>
<comment type="caution">
    <text evidence="2">The sequence shown here is derived from an EMBL/GenBank/DDBJ whole genome shotgun (WGS) entry which is preliminary data.</text>
</comment>
<evidence type="ECO:0000313" key="3">
    <source>
        <dbReference type="Proteomes" id="UP000239539"/>
    </source>
</evidence>
<evidence type="ECO:0000313" key="2">
    <source>
        <dbReference type="EMBL" id="PRO67348.1"/>
    </source>
</evidence>
<proteinExistence type="predicted"/>
<protein>
    <submittedName>
        <fullName evidence="2">Uncharacterized protein</fullName>
    </submittedName>
</protein>
<dbReference type="Proteomes" id="UP000239539">
    <property type="component" value="Unassembled WGS sequence"/>
</dbReference>
<name>A0ABX5CIY5_9ALTE</name>
<feature type="signal peptide" evidence="1">
    <location>
        <begin position="1"/>
        <end position="20"/>
    </location>
</feature>
<accession>A0ABX5CIY5</accession>
<keyword evidence="3" id="KW-1185">Reference proteome</keyword>
<organism evidence="2 3">
    <name type="scientific">Alteromonas gracilis</name>
    <dbReference type="NCBI Taxonomy" id="1479524"/>
    <lineage>
        <taxon>Bacteria</taxon>
        <taxon>Pseudomonadati</taxon>
        <taxon>Pseudomonadota</taxon>
        <taxon>Gammaproteobacteria</taxon>
        <taxon>Alteromonadales</taxon>
        <taxon>Alteromonadaceae</taxon>
        <taxon>Alteromonas/Salinimonas group</taxon>
        <taxon>Alteromonas</taxon>
    </lineage>
</organism>
<evidence type="ECO:0000256" key="1">
    <source>
        <dbReference type="SAM" id="SignalP"/>
    </source>
</evidence>
<dbReference type="RefSeq" id="WP_105932382.1">
    <property type="nucleotide sequence ID" value="NZ_PVNO01000031.1"/>
</dbReference>
<sequence length="378" mass="42743">MKKINLLFLLTITLSPLSFAQSTVTKPEITYEKNWRTGEHKIILSQEFKTRIKTKAMQFDFSGLESKGSHLPAQPELDSDEISLERGVFGVKAGMKIVDAFDVLGVPMSEMALNSTDVLYSFGRNLWLITKNDNVQVITNQNAWISSTLKSFIAFDDRALGKWKINGAIGPGASKEQVLESLDGEFISNTTFRVKSESDINIEIDFVKDSFSKGSNLIVTEFRYGNLNEKVIIDSEYITNNTKDGYDVIDDILKKNAAESTSTLISDLPFFPIFTAYGADKKKIYAYDSHLILVAEDEILKKLYIAEALFNEIEAKADWKLGGLYANQPSEEIAALFEDDVLGVSDYWEVYSDAFKYDFYFKKIDTSFILDELEIEVY</sequence>
<reference evidence="3" key="1">
    <citation type="journal article" date="2020" name="Int. J. Syst. Evol. Microbiol.">
        <title>Alteromonas alba sp. nov., a marine bacterium isolated from the seawater of the West Pacific Ocean.</title>
        <authorList>
            <person name="Sun C."/>
            <person name="Wu Y.-H."/>
            <person name="Xamxidin M."/>
            <person name="Cheng H."/>
            <person name="Xu X.-W."/>
        </authorList>
    </citation>
    <scope>NUCLEOTIDE SEQUENCE [LARGE SCALE GENOMIC DNA]</scope>
    <source>
        <strain evidence="3">9a2</strain>
    </source>
</reference>